<feature type="domain" description="Nudix hydrolase" evidence="4">
    <location>
        <begin position="6"/>
        <end position="145"/>
    </location>
</feature>
<dbReference type="GO" id="GO:0008828">
    <property type="term" value="F:dATP diphosphatase activity"/>
    <property type="evidence" value="ECO:0007669"/>
    <property type="project" value="InterPro"/>
</dbReference>
<evidence type="ECO:0000256" key="2">
    <source>
        <dbReference type="PIRSR" id="PIRSR603564-1"/>
    </source>
</evidence>
<comment type="cofactor">
    <cofactor evidence="3">
        <name>Mg(2+)</name>
        <dbReference type="ChEBI" id="CHEBI:18420"/>
    </cofactor>
    <text evidence="3">Binds 1 Mg(2+) ion per subunit.</text>
</comment>
<dbReference type="AlphaFoldDB" id="A0A193LI37"/>
<evidence type="ECO:0000256" key="3">
    <source>
        <dbReference type="PIRSR" id="PIRSR603564-2"/>
    </source>
</evidence>
<feature type="binding site" evidence="3">
    <location>
        <position position="60"/>
    </location>
    <ligand>
        <name>Mg(2+)</name>
        <dbReference type="ChEBI" id="CHEBI:18420"/>
    </ligand>
</feature>
<reference evidence="5 6" key="1">
    <citation type="submission" date="2016-06" db="EMBL/GenBank/DDBJ databases">
        <title>Complete genome sequence of a deep-branching marine Gamma Proteobacterium Woeseia oceani type strain XK5.</title>
        <authorList>
            <person name="Mu D."/>
            <person name="Du Z."/>
        </authorList>
    </citation>
    <scope>NUCLEOTIDE SEQUENCE [LARGE SCALE GENOMIC DNA]</scope>
    <source>
        <strain evidence="5 6">XK5</strain>
    </source>
</reference>
<dbReference type="RefSeq" id="WP_068617199.1">
    <property type="nucleotide sequence ID" value="NZ_CP016268.1"/>
</dbReference>
<dbReference type="InterPro" id="IPR051325">
    <property type="entry name" value="Nudix_hydrolase_domain"/>
</dbReference>
<dbReference type="GO" id="GO:0006754">
    <property type="term" value="P:ATP biosynthetic process"/>
    <property type="evidence" value="ECO:0007669"/>
    <property type="project" value="TreeGrafter"/>
</dbReference>
<feature type="binding site" evidence="2">
    <location>
        <position position="29"/>
    </location>
    <ligand>
        <name>substrate</name>
    </ligand>
</feature>
<organism evidence="5 6">
    <name type="scientific">Woeseia oceani</name>
    <dbReference type="NCBI Taxonomy" id="1548547"/>
    <lineage>
        <taxon>Bacteria</taxon>
        <taxon>Pseudomonadati</taxon>
        <taxon>Pseudomonadota</taxon>
        <taxon>Gammaproteobacteria</taxon>
        <taxon>Woeseiales</taxon>
        <taxon>Woeseiaceae</taxon>
        <taxon>Woeseia</taxon>
    </lineage>
</organism>
<dbReference type="SUPFAM" id="SSF55811">
    <property type="entry name" value="Nudix"/>
    <property type="match status" value="1"/>
</dbReference>
<feature type="binding site" evidence="2">
    <location>
        <position position="134"/>
    </location>
    <ligand>
        <name>substrate</name>
    </ligand>
</feature>
<dbReference type="Pfam" id="PF00293">
    <property type="entry name" value="NUDIX"/>
    <property type="match status" value="1"/>
</dbReference>
<evidence type="ECO:0000259" key="4">
    <source>
        <dbReference type="PROSITE" id="PS51462"/>
    </source>
</evidence>
<dbReference type="KEGG" id="woc:BA177_14000"/>
<sequence>MNTAEQYRRPESVLIVVYAYTGDALLLRRCKPWSFWQSVTGSLERGESHAAAAARELAEETGIVADERLVYTGRQREFEIDPRWRHRYAPGVTHNMEYEWHFCVDQPLEICLDYEEHSAYCWMPVAEAVNAVWSWTNTAALDELRRDLYPS</sequence>
<dbReference type="PANTHER" id="PTHR21340:SF0">
    <property type="entry name" value="BIS(5'-NUCLEOSYL)-TETRAPHOSPHATASE [ASYMMETRICAL]"/>
    <property type="match status" value="1"/>
</dbReference>
<dbReference type="NCBIfam" id="NF006961">
    <property type="entry name" value="PRK09438.1"/>
    <property type="match status" value="1"/>
</dbReference>
<dbReference type="InterPro" id="IPR015797">
    <property type="entry name" value="NUDIX_hydrolase-like_dom_sf"/>
</dbReference>
<evidence type="ECO:0000313" key="5">
    <source>
        <dbReference type="EMBL" id="ANO52156.1"/>
    </source>
</evidence>
<keyword evidence="3" id="KW-0479">Metal-binding</keyword>
<gene>
    <name evidence="5" type="ORF">BA177_14000</name>
</gene>
<name>A0A193LI37_9GAMM</name>
<dbReference type="STRING" id="1548547.BA177_14000"/>
<keyword evidence="6" id="KW-1185">Reference proteome</keyword>
<dbReference type="PANTHER" id="PTHR21340">
    <property type="entry name" value="DIADENOSINE 5,5-P1,P4-TETRAPHOSPHATE PYROPHOSPHOHYDROLASE MUTT"/>
    <property type="match status" value="1"/>
</dbReference>
<protein>
    <submittedName>
        <fullName evidence="5">Dihydroneopterin triphosphate diphosphatase</fullName>
    </submittedName>
</protein>
<feature type="binding site" evidence="2">
    <location>
        <position position="40"/>
    </location>
    <ligand>
        <name>substrate</name>
    </ligand>
</feature>
<dbReference type="GO" id="GO:0019177">
    <property type="term" value="F:dihydroneopterin triphosphate pyrophosphohydrolase activity"/>
    <property type="evidence" value="ECO:0007669"/>
    <property type="project" value="InterPro"/>
</dbReference>
<dbReference type="InterPro" id="IPR020084">
    <property type="entry name" value="NUDIX_hydrolase_CS"/>
</dbReference>
<evidence type="ECO:0000256" key="1">
    <source>
        <dbReference type="ARBA" id="ARBA00022801"/>
    </source>
</evidence>
<dbReference type="Proteomes" id="UP000092695">
    <property type="component" value="Chromosome"/>
</dbReference>
<evidence type="ECO:0000313" key="6">
    <source>
        <dbReference type="Proteomes" id="UP000092695"/>
    </source>
</evidence>
<dbReference type="GO" id="GO:0046656">
    <property type="term" value="P:folic acid biosynthetic process"/>
    <property type="evidence" value="ECO:0007669"/>
    <property type="project" value="InterPro"/>
</dbReference>
<dbReference type="InterPro" id="IPR000086">
    <property type="entry name" value="NUDIX_hydrolase_dom"/>
</dbReference>
<dbReference type="PROSITE" id="PS51462">
    <property type="entry name" value="NUDIX"/>
    <property type="match status" value="1"/>
</dbReference>
<feature type="binding site" evidence="3">
    <location>
        <position position="116"/>
    </location>
    <ligand>
        <name>Mg(2+)</name>
        <dbReference type="ChEBI" id="CHEBI:18420"/>
    </ligand>
</feature>
<dbReference type="GO" id="GO:0004081">
    <property type="term" value="F:bis(5'-nucleosyl)-tetraphosphatase (asymmetrical) activity"/>
    <property type="evidence" value="ECO:0007669"/>
    <property type="project" value="TreeGrafter"/>
</dbReference>
<proteinExistence type="predicted"/>
<dbReference type="GO" id="GO:0046872">
    <property type="term" value="F:metal ion binding"/>
    <property type="evidence" value="ECO:0007669"/>
    <property type="project" value="UniProtKB-KW"/>
</dbReference>
<feature type="binding site" evidence="3">
    <location>
        <position position="56"/>
    </location>
    <ligand>
        <name>Mg(2+)</name>
        <dbReference type="ChEBI" id="CHEBI:18420"/>
    </ligand>
</feature>
<dbReference type="InterPro" id="IPR003564">
    <property type="entry name" value="DHNTPase"/>
</dbReference>
<dbReference type="PRINTS" id="PR01404">
    <property type="entry name" value="NPPPHYDRLASE"/>
</dbReference>
<dbReference type="PROSITE" id="PS00893">
    <property type="entry name" value="NUDIX_BOX"/>
    <property type="match status" value="1"/>
</dbReference>
<accession>A0A193LI37</accession>
<keyword evidence="1" id="KW-0378">Hydrolase</keyword>
<dbReference type="OrthoDB" id="7066556at2"/>
<dbReference type="Gene3D" id="3.90.79.10">
    <property type="entry name" value="Nucleoside Triphosphate Pyrophosphohydrolase"/>
    <property type="match status" value="1"/>
</dbReference>
<dbReference type="GO" id="GO:0006167">
    <property type="term" value="P:AMP biosynthetic process"/>
    <property type="evidence" value="ECO:0007669"/>
    <property type="project" value="TreeGrafter"/>
</dbReference>
<dbReference type="EMBL" id="CP016268">
    <property type="protein sequence ID" value="ANO52156.1"/>
    <property type="molecule type" value="Genomic_DNA"/>
</dbReference>
<keyword evidence="3" id="KW-0460">Magnesium</keyword>